<feature type="compositionally biased region" description="Low complexity" evidence="1">
    <location>
        <begin position="56"/>
        <end position="78"/>
    </location>
</feature>
<dbReference type="Pfam" id="PF07466">
    <property type="entry name" value="DUF1517"/>
    <property type="match status" value="1"/>
</dbReference>
<dbReference type="PANTHER" id="PTHR33975">
    <property type="entry name" value="MYELIN-ASSOCIATED OLIGODENDROCYTE BASIC PROTEIN"/>
    <property type="match status" value="1"/>
</dbReference>
<comment type="caution">
    <text evidence="3">The sequence shown here is derived from an EMBL/GenBank/DDBJ whole genome shotgun (WGS) entry which is preliminary data.</text>
</comment>
<protein>
    <submittedName>
        <fullName evidence="3">Putative membrane protein</fullName>
    </submittedName>
</protein>
<dbReference type="PANTHER" id="PTHR33975:SF2">
    <property type="entry name" value="MYELIN-ASSOCIATED OLIGODENDROCYTE BASIC PROTEIN"/>
    <property type="match status" value="1"/>
</dbReference>
<reference evidence="3 4" key="1">
    <citation type="submission" date="2020-08" db="EMBL/GenBank/DDBJ databases">
        <title>Genomic Encyclopedia of Type Strains, Phase IV (KMG-IV): sequencing the most valuable type-strain genomes for metagenomic binning, comparative biology and taxonomic classification.</title>
        <authorList>
            <person name="Goeker M."/>
        </authorList>
    </citation>
    <scope>NUCLEOTIDE SEQUENCE [LARGE SCALE GENOMIC DNA]</scope>
    <source>
        <strain evidence="3 4">DSM 27939</strain>
    </source>
</reference>
<dbReference type="EMBL" id="JACHFL010000016">
    <property type="protein sequence ID" value="MBB5365290.1"/>
    <property type="molecule type" value="Genomic_DNA"/>
</dbReference>
<gene>
    <name evidence="3" type="ORF">HNQ08_004411</name>
</gene>
<keyword evidence="2" id="KW-0812">Transmembrane</keyword>
<sequence length="302" mass="30902">MTTIADQLPVPLLRSLRVLPLLSALLLGGALGVTGGGFGGTTAHPAPAAAPPPGRPASVPSSTYSTSSPAPAGPQASATSTAGTSWGLVVGLGVVGALLAFGFVCALYEEGAGQPRGAQAVRVQVLFENGENVKRQLQLLARRHDPDAPGALATLLRESALLLLRHKADWAYGTAERRAAPGENEANSLVGQWATAARAAFETQTTSQYQNGDVAGGHEHVVVPARTGGLYLAVTLAVSATGLEAAQEMGGPARDVEAALLALSSVGSEHLLRLEAVWSPDGEGEFLSETQAILRYPTLAPL</sequence>
<organism evidence="3 4">
    <name type="scientific">Deinococcus humi</name>
    <dbReference type="NCBI Taxonomy" id="662880"/>
    <lineage>
        <taxon>Bacteria</taxon>
        <taxon>Thermotogati</taxon>
        <taxon>Deinococcota</taxon>
        <taxon>Deinococci</taxon>
        <taxon>Deinococcales</taxon>
        <taxon>Deinococcaceae</taxon>
        <taxon>Deinococcus</taxon>
    </lineage>
</organism>
<dbReference type="InterPro" id="IPR010903">
    <property type="entry name" value="DUF1517"/>
</dbReference>
<accession>A0A7W8JYG7</accession>
<feature type="region of interest" description="Disordered" evidence="1">
    <location>
        <begin position="43"/>
        <end position="78"/>
    </location>
</feature>
<evidence type="ECO:0000256" key="1">
    <source>
        <dbReference type="SAM" id="MobiDB-lite"/>
    </source>
</evidence>
<keyword evidence="2" id="KW-1133">Transmembrane helix</keyword>
<evidence type="ECO:0000313" key="4">
    <source>
        <dbReference type="Proteomes" id="UP000552709"/>
    </source>
</evidence>
<evidence type="ECO:0000256" key="2">
    <source>
        <dbReference type="SAM" id="Phobius"/>
    </source>
</evidence>
<dbReference type="AlphaFoldDB" id="A0A7W8JYG7"/>
<dbReference type="Proteomes" id="UP000552709">
    <property type="component" value="Unassembled WGS sequence"/>
</dbReference>
<proteinExistence type="predicted"/>
<dbReference type="RefSeq" id="WP_184136659.1">
    <property type="nucleotide sequence ID" value="NZ_JACHFL010000016.1"/>
</dbReference>
<keyword evidence="4" id="KW-1185">Reference proteome</keyword>
<dbReference type="InterPro" id="IPR053023">
    <property type="entry name" value="FLAP_modulator"/>
</dbReference>
<name>A0A7W8JYG7_9DEIO</name>
<feature type="transmembrane region" description="Helical" evidence="2">
    <location>
        <begin position="86"/>
        <end position="108"/>
    </location>
</feature>
<evidence type="ECO:0000313" key="3">
    <source>
        <dbReference type="EMBL" id="MBB5365290.1"/>
    </source>
</evidence>
<keyword evidence="2" id="KW-0472">Membrane</keyword>